<protein>
    <recommendedName>
        <fullName evidence="1">Nudix hydrolase domain-containing protein</fullName>
    </recommendedName>
</protein>
<accession>A0ABQ6NTR2</accession>
<evidence type="ECO:0000313" key="3">
    <source>
        <dbReference type="Proteomes" id="UP001285921"/>
    </source>
</evidence>
<reference evidence="2 3" key="1">
    <citation type="submission" date="2023-05" db="EMBL/GenBank/DDBJ databases">
        <title>Draft genome of Paenibacillus sp. CCS26.</title>
        <authorList>
            <person name="Akita H."/>
            <person name="Shinto Y."/>
            <person name="Kimura Z."/>
        </authorList>
    </citation>
    <scope>NUCLEOTIDE SEQUENCE [LARGE SCALE GENOMIC DNA]</scope>
    <source>
        <strain evidence="2 3">CCS26</strain>
    </source>
</reference>
<name>A0ABQ6NTR2_9BACL</name>
<comment type="caution">
    <text evidence="2">The sequence shown here is derived from an EMBL/GenBank/DDBJ whole genome shotgun (WGS) entry which is preliminary data.</text>
</comment>
<keyword evidence="3" id="KW-1185">Reference proteome</keyword>
<feature type="domain" description="Nudix hydrolase" evidence="1">
    <location>
        <begin position="37"/>
        <end position="162"/>
    </location>
</feature>
<evidence type="ECO:0000313" key="2">
    <source>
        <dbReference type="EMBL" id="GMK47430.1"/>
    </source>
</evidence>
<dbReference type="Proteomes" id="UP001285921">
    <property type="component" value="Unassembled WGS sequence"/>
</dbReference>
<gene>
    <name evidence="2" type="ORF">PghCCS26_45600</name>
</gene>
<dbReference type="SUPFAM" id="SSF55811">
    <property type="entry name" value="Nudix"/>
    <property type="match status" value="1"/>
</dbReference>
<dbReference type="InterPro" id="IPR000086">
    <property type="entry name" value="NUDIX_hydrolase_dom"/>
</dbReference>
<dbReference type="PANTHER" id="PTHR43222:SF2">
    <property type="entry name" value="NUDIX HYDROLASE 23, CHLOROPLASTIC"/>
    <property type="match status" value="1"/>
</dbReference>
<sequence length="198" mass="22193">MENINFCLLCGDKLVVRKKGDGIHKACASCNFVYRGNYSIGVGACVVKDNKLLLVRRAQEPGKGYWTTPGGYIEQFEKISDSIAREVWEETCVRAVATKIIGLRDRPQAVHDVYITFEMKYLEGLPQPDGKEVDSAGFFSLDEMESMNVADLTLWQVDIVLNSLGGLEEDVNAIPNSLMKYDLYRVPKPENFSNATKE</sequence>
<dbReference type="Pfam" id="PF00293">
    <property type="entry name" value="NUDIX"/>
    <property type="match status" value="1"/>
</dbReference>
<dbReference type="RefSeq" id="WP_317981390.1">
    <property type="nucleotide sequence ID" value="NZ_BTCL01000020.1"/>
</dbReference>
<dbReference type="PANTHER" id="PTHR43222">
    <property type="entry name" value="NUDIX HYDROLASE 23"/>
    <property type="match status" value="1"/>
</dbReference>
<proteinExistence type="predicted"/>
<dbReference type="EMBL" id="BTCL01000020">
    <property type="protein sequence ID" value="GMK47430.1"/>
    <property type="molecule type" value="Genomic_DNA"/>
</dbReference>
<evidence type="ECO:0000259" key="1">
    <source>
        <dbReference type="PROSITE" id="PS51462"/>
    </source>
</evidence>
<dbReference type="PROSITE" id="PS51462">
    <property type="entry name" value="NUDIX"/>
    <property type="match status" value="1"/>
</dbReference>
<dbReference type="Gene3D" id="3.90.79.10">
    <property type="entry name" value="Nucleoside Triphosphate Pyrophosphohydrolase"/>
    <property type="match status" value="1"/>
</dbReference>
<dbReference type="InterPro" id="IPR015797">
    <property type="entry name" value="NUDIX_hydrolase-like_dom_sf"/>
</dbReference>
<organism evidence="2 3">
    <name type="scientific">Paenibacillus glycanilyticus</name>
    <dbReference type="NCBI Taxonomy" id="126569"/>
    <lineage>
        <taxon>Bacteria</taxon>
        <taxon>Bacillati</taxon>
        <taxon>Bacillota</taxon>
        <taxon>Bacilli</taxon>
        <taxon>Bacillales</taxon>
        <taxon>Paenibacillaceae</taxon>
        <taxon>Paenibacillus</taxon>
    </lineage>
</organism>